<dbReference type="Proteomes" id="UP000015101">
    <property type="component" value="Unassembled WGS sequence"/>
</dbReference>
<protein>
    <recommendedName>
        <fullName evidence="1">Nucleolar 27S pre-rRNA processing Urb2/Npa2 C-terminal domain-containing protein</fullName>
    </recommendedName>
</protein>
<dbReference type="GeneID" id="20199676"/>
<evidence type="ECO:0000313" key="3">
    <source>
        <dbReference type="EnsemblMetazoa" id="HelroP162620"/>
    </source>
</evidence>
<reference evidence="4" key="1">
    <citation type="submission" date="2012-12" db="EMBL/GenBank/DDBJ databases">
        <authorList>
            <person name="Hellsten U."/>
            <person name="Grimwood J."/>
            <person name="Chapman J.A."/>
            <person name="Shapiro H."/>
            <person name="Aerts A."/>
            <person name="Otillar R.P."/>
            <person name="Terry A.Y."/>
            <person name="Boore J.L."/>
            <person name="Simakov O."/>
            <person name="Marletaz F."/>
            <person name="Cho S.-J."/>
            <person name="Edsinger-Gonzales E."/>
            <person name="Havlak P."/>
            <person name="Kuo D.-H."/>
            <person name="Larsson T."/>
            <person name="Lv J."/>
            <person name="Arendt D."/>
            <person name="Savage R."/>
            <person name="Osoegawa K."/>
            <person name="de Jong P."/>
            <person name="Lindberg D.R."/>
            <person name="Seaver E.C."/>
            <person name="Weisblat D.A."/>
            <person name="Putnam N.H."/>
            <person name="Grigoriev I.V."/>
            <person name="Rokhsar D.S."/>
        </authorList>
    </citation>
    <scope>NUCLEOTIDE SEQUENCE</scope>
</reference>
<dbReference type="HOGENOM" id="CLU_402417_0_0_1"/>
<dbReference type="PANTHER" id="PTHR15682:SF2">
    <property type="entry name" value="UNHEALTHY RIBOSOME BIOGENESIS PROTEIN 2 HOMOLOG"/>
    <property type="match status" value="1"/>
</dbReference>
<dbReference type="InterPro" id="IPR018849">
    <property type="entry name" value="Urb2/Npa2_C"/>
</dbReference>
<gene>
    <name evidence="3" type="primary">20199676</name>
    <name evidence="2" type="ORF">HELRODRAFT_162620</name>
</gene>
<dbReference type="CTD" id="20199676"/>
<evidence type="ECO:0000313" key="2">
    <source>
        <dbReference type="EMBL" id="ESN99126.1"/>
    </source>
</evidence>
<dbReference type="AlphaFoldDB" id="T1ESX6"/>
<reference evidence="3" key="3">
    <citation type="submission" date="2015-06" db="UniProtKB">
        <authorList>
            <consortium name="EnsemblMetazoa"/>
        </authorList>
    </citation>
    <scope>IDENTIFICATION</scope>
</reference>
<dbReference type="EMBL" id="KB097143">
    <property type="protein sequence ID" value="ESN99126.1"/>
    <property type="molecule type" value="Genomic_DNA"/>
</dbReference>
<feature type="domain" description="Nucleolar 27S pre-rRNA processing Urb2/Npa2 C-terminal" evidence="1">
    <location>
        <begin position="603"/>
        <end position="683"/>
    </location>
</feature>
<dbReference type="InParanoid" id="T1ESX6"/>
<dbReference type="Pfam" id="PF10441">
    <property type="entry name" value="Urb2"/>
    <property type="match status" value="1"/>
</dbReference>
<reference evidence="2 4" key="2">
    <citation type="journal article" date="2013" name="Nature">
        <title>Insights into bilaterian evolution from three spiralian genomes.</title>
        <authorList>
            <person name="Simakov O."/>
            <person name="Marletaz F."/>
            <person name="Cho S.J."/>
            <person name="Edsinger-Gonzales E."/>
            <person name="Havlak P."/>
            <person name="Hellsten U."/>
            <person name="Kuo D.H."/>
            <person name="Larsson T."/>
            <person name="Lv J."/>
            <person name="Arendt D."/>
            <person name="Savage R."/>
            <person name="Osoegawa K."/>
            <person name="de Jong P."/>
            <person name="Grimwood J."/>
            <person name="Chapman J.A."/>
            <person name="Shapiro H."/>
            <person name="Aerts A."/>
            <person name="Otillar R.P."/>
            <person name="Terry A.Y."/>
            <person name="Boore J.L."/>
            <person name="Grigoriev I.V."/>
            <person name="Lindberg D.R."/>
            <person name="Seaver E.C."/>
            <person name="Weisblat D.A."/>
            <person name="Putnam N.H."/>
            <person name="Rokhsar D.S."/>
        </authorList>
    </citation>
    <scope>NUCLEOTIDE SEQUENCE</scope>
</reference>
<dbReference type="OrthoDB" id="160374at2759"/>
<dbReference type="InterPro" id="IPR052609">
    <property type="entry name" value="Ribosome_Biogenesis_Reg"/>
</dbReference>
<dbReference type="eggNOG" id="ENOG502QWBH">
    <property type="taxonomic scope" value="Eukaryota"/>
</dbReference>
<dbReference type="KEGG" id="hro:HELRODRAFT_162620"/>
<keyword evidence="4" id="KW-1185">Reference proteome</keyword>
<dbReference type="STRING" id="6412.T1ESX6"/>
<name>T1ESX6_HELRO</name>
<accession>T1ESX6</accession>
<dbReference type="EnsemblMetazoa" id="HelroT162620">
    <property type="protein sequence ID" value="HelroP162620"/>
    <property type="gene ID" value="HelroG162620"/>
</dbReference>
<organism evidence="3 4">
    <name type="scientific">Helobdella robusta</name>
    <name type="common">Californian leech</name>
    <dbReference type="NCBI Taxonomy" id="6412"/>
    <lineage>
        <taxon>Eukaryota</taxon>
        <taxon>Metazoa</taxon>
        <taxon>Spiralia</taxon>
        <taxon>Lophotrochozoa</taxon>
        <taxon>Annelida</taxon>
        <taxon>Clitellata</taxon>
        <taxon>Hirudinea</taxon>
        <taxon>Rhynchobdellida</taxon>
        <taxon>Glossiphoniidae</taxon>
        <taxon>Helobdella</taxon>
    </lineage>
</organism>
<dbReference type="EMBL" id="AMQM01001120">
    <property type="status" value="NOT_ANNOTATED_CDS"/>
    <property type="molecule type" value="Genomic_DNA"/>
</dbReference>
<evidence type="ECO:0000259" key="1">
    <source>
        <dbReference type="Pfam" id="PF10441"/>
    </source>
</evidence>
<dbReference type="PANTHER" id="PTHR15682">
    <property type="entry name" value="UNHEALTHY RIBOSOME BIOGENESIS PROTEIN 2 HOMOLOG"/>
    <property type="match status" value="1"/>
</dbReference>
<sequence>MSNAKTLNYAQQLCDFLILHPLEKVTFDERNKTSDQAADFSLLYWSLACNNFYSVVEFFSKFHELDRCKVHSINFAQKLIECRESDQFLLNICLSKLACSHAEKTIYKYKFFQILSEFTLPFMDEYEKFRALLASLSLLCVFFQHQPTAKPLMEQCLNILHYKNILEKLFKSLMTHALKSSKTINQLAGFVGEVESLVNKSNVNRHSALETLVWAISLIDKTLMQRYVKKDCLTLLKRLKIRLLNKALPKTHQFYQKIAELDIVKDKTKNHNSAKKNQNNDGDNMVVVDDDEYITYFQILDCFIRQRKINDNKFKGDGDDEDDIGRGDNADKEDDNKEEFVLFGAKELLLFFKCALNNIKSSKNAQVVSSSIVLVKEIVSGFRDGSTVLEQSLQKEDNQHDNTFMGLNPDKYLMTAWEITTAKLKIEIANRRKLNSSFSILPSSKAEKKHVHQQFSKDQNQKNNNAVDLIDLGGLLLCVLPQDLLDVALKEIFESLILISITTLLQNCTEAALNTLMLNTLTTYIAQGQDFLTNQDVSLLFHATSTVDLELYPTKLTTEINVVEHISNFLDLFKAYHSVLNALLSHHTTSVYSMIPNFMYGVKKHKLNFNKVVHYVVAEFVDCLQRVVLYPSIKALLQAIYRWLDMCNEYTTAQLHSTLSPGAREIFKSLYGDYQNYHKLKGKN</sequence>
<proteinExistence type="predicted"/>
<evidence type="ECO:0000313" key="4">
    <source>
        <dbReference type="Proteomes" id="UP000015101"/>
    </source>
</evidence>
<dbReference type="RefSeq" id="XP_009023023.1">
    <property type="nucleotide sequence ID" value="XM_009024775.1"/>
</dbReference>